<protein>
    <submittedName>
        <fullName evidence="1">Uncharacterized protein</fullName>
    </submittedName>
</protein>
<reference evidence="1" key="1">
    <citation type="submission" date="2018-07" db="EMBL/GenBank/DDBJ databases">
        <title>Comparative genomics of catfishes provides insights into carnivory and benthic adaptation.</title>
        <authorList>
            <person name="Zhang Y."/>
            <person name="Wang D."/>
            <person name="Peng Z."/>
            <person name="Zheng S."/>
            <person name="Shao F."/>
            <person name="Tao W."/>
        </authorList>
    </citation>
    <scope>NUCLEOTIDE SEQUENCE</scope>
    <source>
        <strain evidence="1">Chongqing</strain>
    </source>
</reference>
<keyword evidence="2" id="KW-1185">Reference proteome</keyword>
<proteinExistence type="predicted"/>
<dbReference type="Proteomes" id="UP001205998">
    <property type="component" value="Unassembled WGS sequence"/>
</dbReference>
<evidence type="ECO:0000313" key="2">
    <source>
        <dbReference type="Proteomes" id="UP001205998"/>
    </source>
</evidence>
<name>A0AAD5FIL6_SILAS</name>
<comment type="caution">
    <text evidence="1">The sequence shown here is derived from an EMBL/GenBank/DDBJ whole genome shotgun (WGS) entry which is preliminary data.</text>
</comment>
<evidence type="ECO:0000313" key="1">
    <source>
        <dbReference type="EMBL" id="KAI5617009.1"/>
    </source>
</evidence>
<gene>
    <name evidence="1" type="ORF">C0J50_23262</name>
</gene>
<dbReference type="EMBL" id="MU551707">
    <property type="protein sequence ID" value="KAI5617009.1"/>
    <property type="molecule type" value="Genomic_DNA"/>
</dbReference>
<organism evidence="1 2">
    <name type="scientific">Silurus asotus</name>
    <name type="common">Amur catfish</name>
    <name type="synonym">Parasilurus asotus</name>
    <dbReference type="NCBI Taxonomy" id="30991"/>
    <lineage>
        <taxon>Eukaryota</taxon>
        <taxon>Metazoa</taxon>
        <taxon>Chordata</taxon>
        <taxon>Craniata</taxon>
        <taxon>Vertebrata</taxon>
        <taxon>Euteleostomi</taxon>
        <taxon>Actinopterygii</taxon>
        <taxon>Neopterygii</taxon>
        <taxon>Teleostei</taxon>
        <taxon>Ostariophysi</taxon>
        <taxon>Siluriformes</taxon>
        <taxon>Siluridae</taxon>
        <taxon>Silurus</taxon>
    </lineage>
</organism>
<sequence length="132" mass="14440">MAKCKDLSEFDEGQTVMSRRLGQSVSKTAALVGCFPVCSVQYLSKVVQGQHILNPHRHKATLWTLRPTASTSDAKASKSDAKGFLALLRQKARRKGYPQRLMWTPSDATSTAAICDDVGCECVDKEGPVVNR</sequence>
<accession>A0AAD5FIL6</accession>
<dbReference type="AlphaFoldDB" id="A0AAD5FIL6"/>